<dbReference type="OrthoDB" id="9800226at2"/>
<dbReference type="Proteomes" id="UP000773614">
    <property type="component" value="Unassembled WGS sequence"/>
</dbReference>
<accession>A0A964T5V1</accession>
<evidence type="ECO:0000313" key="10">
    <source>
        <dbReference type="Proteomes" id="UP000773614"/>
    </source>
</evidence>
<protein>
    <submittedName>
        <fullName evidence="9">Cation:proton antiporter</fullName>
    </submittedName>
</protein>
<keyword evidence="10" id="KW-1185">Reference proteome</keyword>
<feature type="transmembrane region" description="Helical" evidence="8">
    <location>
        <begin position="6"/>
        <end position="27"/>
    </location>
</feature>
<keyword evidence="4" id="KW-1003">Cell membrane</keyword>
<comment type="similarity">
    <text evidence="2">Belongs to the CPA3 antiporters (TC 2.A.63) subunit F family.</text>
</comment>
<comment type="subcellular location">
    <subcellularLocation>
        <location evidence="1">Cell membrane</location>
        <topology evidence="1">Multi-pass membrane protein</topology>
    </subcellularLocation>
</comment>
<evidence type="ECO:0000256" key="2">
    <source>
        <dbReference type="ARBA" id="ARBA00009212"/>
    </source>
</evidence>
<evidence type="ECO:0000256" key="4">
    <source>
        <dbReference type="ARBA" id="ARBA00022475"/>
    </source>
</evidence>
<dbReference type="EMBL" id="SPKJ01000036">
    <property type="protein sequence ID" value="MYZ48374.1"/>
    <property type="molecule type" value="Genomic_DNA"/>
</dbReference>
<dbReference type="RefSeq" id="WP_161140723.1">
    <property type="nucleotide sequence ID" value="NZ_SPKJ01000036.1"/>
</dbReference>
<dbReference type="Pfam" id="PF04066">
    <property type="entry name" value="MrpF_PhaF"/>
    <property type="match status" value="1"/>
</dbReference>
<dbReference type="GO" id="GO:0005886">
    <property type="term" value="C:plasma membrane"/>
    <property type="evidence" value="ECO:0007669"/>
    <property type="project" value="UniProtKB-SubCell"/>
</dbReference>
<gene>
    <name evidence="9" type="ORF">E4O86_11715</name>
</gene>
<sequence>MSALGFLDVCIDIALVLLSVAYALLVIRLVLGPSLADRILSLDLITTLGIGLIAMIGVKTGYYLYVDIAIAVGLVGFLATVALARFYAVRAEGDGGKTPEEGP</sequence>
<comment type="caution">
    <text evidence="9">The sequence shown here is derived from an EMBL/GenBank/DDBJ whole genome shotgun (WGS) entry which is preliminary data.</text>
</comment>
<dbReference type="InterPro" id="IPR007208">
    <property type="entry name" value="MrpF/PhaF-like"/>
</dbReference>
<evidence type="ECO:0000313" key="9">
    <source>
        <dbReference type="EMBL" id="MYZ48374.1"/>
    </source>
</evidence>
<dbReference type="PANTHER" id="PTHR34702">
    <property type="entry name" value="NA(+)/H(+) ANTIPORTER SUBUNIT F1"/>
    <property type="match status" value="1"/>
</dbReference>
<dbReference type="AlphaFoldDB" id="A0A964T5V1"/>
<keyword evidence="6 8" id="KW-1133">Transmembrane helix</keyword>
<keyword evidence="3" id="KW-0813">Transport</keyword>
<evidence type="ECO:0000256" key="8">
    <source>
        <dbReference type="SAM" id="Phobius"/>
    </source>
</evidence>
<feature type="transmembrane region" description="Helical" evidence="8">
    <location>
        <begin position="39"/>
        <end position="58"/>
    </location>
</feature>
<dbReference type="PANTHER" id="PTHR34702:SF1">
    <property type="entry name" value="NA(+)_H(+) ANTIPORTER SUBUNIT F"/>
    <property type="match status" value="1"/>
</dbReference>
<reference evidence="9" key="1">
    <citation type="submission" date="2019-03" db="EMBL/GenBank/DDBJ databases">
        <title>Afifella sp. nov., isolated from activated sludge.</title>
        <authorList>
            <person name="Li Q."/>
            <person name="Liu Y."/>
        </authorList>
    </citation>
    <scope>NUCLEOTIDE SEQUENCE</scope>
    <source>
        <strain evidence="9">L72</strain>
    </source>
</reference>
<evidence type="ECO:0000256" key="1">
    <source>
        <dbReference type="ARBA" id="ARBA00004651"/>
    </source>
</evidence>
<dbReference type="GO" id="GO:0015385">
    <property type="term" value="F:sodium:proton antiporter activity"/>
    <property type="evidence" value="ECO:0007669"/>
    <property type="project" value="TreeGrafter"/>
</dbReference>
<name>A0A964T5V1_9HYPH</name>
<evidence type="ECO:0000256" key="7">
    <source>
        <dbReference type="ARBA" id="ARBA00023136"/>
    </source>
</evidence>
<keyword evidence="5 8" id="KW-0812">Transmembrane</keyword>
<evidence type="ECO:0000256" key="6">
    <source>
        <dbReference type="ARBA" id="ARBA00022989"/>
    </source>
</evidence>
<evidence type="ECO:0000256" key="5">
    <source>
        <dbReference type="ARBA" id="ARBA00022692"/>
    </source>
</evidence>
<keyword evidence="7 8" id="KW-0472">Membrane</keyword>
<feature type="transmembrane region" description="Helical" evidence="8">
    <location>
        <begin position="64"/>
        <end position="88"/>
    </location>
</feature>
<proteinExistence type="inferred from homology"/>
<evidence type="ECO:0000256" key="3">
    <source>
        <dbReference type="ARBA" id="ARBA00022448"/>
    </source>
</evidence>
<organism evidence="9 10">
    <name type="scientific">Propylenella binzhouense</name>
    <dbReference type="NCBI Taxonomy" id="2555902"/>
    <lineage>
        <taxon>Bacteria</taxon>
        <taxon>Pseudomonadati</taxon>
        <taxon>Pseudomonadota</taxon>
        <taxon>Alphaproteobacteria</taxon>
        <taxon>Hyphomicrobiales</taxon>
        <taxon>Propylenellaceae</taxon>
        <taxon>Propylenella</taxon>
    </lineage>
</organism>